<dbReference type="InterPro" id="IPR011047">
    <property type="entry name" value="Quinoprotein_ADH-like_sf"/>
</dbReference>
<feature type="region of interest" description="Disordered" evidence="1">
    <location>
        <begin position="118"/>
        <end position="145"/>
    </location>
</feature>
<dbReference type="SMART" id="SM00564">
    <property type="entry name" value="PQQ"/>
    <property type="match status" value="4"/>
</dbReference>
<evidence type="ECO:0000313" key="5">
    <source>
        <dbReference type="Proteomes" id="UP001239462"/>
    </source>
</evidence>
<evidence type="ECO:0000313" key="4">
    <source>
        <dbReference type="EMBL" id="MDM4015354.1"/>
    </source>
</evidence>
<dbReference type="EMBL" id="JASZZN010000005">
    <property type="protein sequence ID" value="MDM4015354.1"/>
    <property type="molecule type" value="Genomic_DNA"/>
</dbReference>
<keyword evidence="5" id="KW-1185">Reference proteome</keyword>
<organism evidence="4 5">
    <name type="scientific">Roseiconus lacunae</name>
    <dbReference type="NCBI Taxonomy" id="2605694"/>
    <lineage>
        <taxon>Bacteria</taxon>
        <taxon>Pseudomonadati</taxon>
        <taxon>Planctomycetota</taxon>
        <taxon>Planctomycetia</taxon>
        <taxon>Pirellulales</taxon>
        <taxon>Pirellulaceae</taxon>
        <taxon>Roseiconus</taxon>
    </lineage>
</organism>
<dbReference type="PANTHER" id="PTHR34512">
    <property type="entry name" value="CELL SURFACE PROTEIN"/>
    <property type="match status" value="1"/>
</dbReference>
<feature type="domain" description="Pyrrolo-quinoline quinone repeat" evidence="3">
    <location>
        <begin position="1009"/>
        <end position="1121"/>
    </location>
</feature>
<dbReference type="InterPro" id="IPR002372">
    <property type="entry name" value="PQQ_rpt_dom"/>
</dbReference>
<dbReference type="PANTHER" id="PTHR34512:SF30">
    <property type="entry name" value="OUTER MEMBRANE PROTEIN ASSEMBLY FACTOR BAMB"/>
    <property type="match status" value="1"/>
</dbReference>
<feature type="compositionally biased region" description="Polar residues" evidence="1">
    <location>
        <begin position="119"/>
        <end position="129"/>
    </location>
</feature>
<comment type="caution">
    <text evidence="4">The sequence shown here is derived from an EMBL/GenBank/DDBJ whole genome shotgun (WGS) entry which is preliminary data.</text>
</comment>
<keyword evidence="2" id="KW-1133">Transmembrane helix</keyword>
<feature type="transmembrane region" description="Helical" evidence="2">
    <location>
        <begin position="162"/>
        <end position="183"/>
    </location>
</feature>
<keyword evidence="2" id="KW-0472">Membrane</keyword>
<sequence length="1123" mass="121810">MLANELIDQLERRGLLDQEIIDALREQLKSGGANVTPEAVAKLLVDNGQLTRFQATKLIGELRSDDYPDESAVAAEVVEDDLIEGIDAVEATPVDAFEVEAEPIEVFAEPVAEAISVDDMSTSTPSARSSGDVLGGEFPEEKSSARVRKSVPEKNQWDSFKVYGFLGIIGFLIIVGGALFFLLQRGSADDRIKIANELYDNQNYTAAQDSYVDFLDAFGDGNEYSSLARTRIVMTRLYRAEGNSDPTFATQLAKEVLPPIEAEEGLNEERGNLAALLVKVAENIAAEASDKQETGEKRSLLEALDRQMELTENPNYMTGVLRTTLSGRLKAISEERERVVRDITRNEQLDAAVAEMTQLLGQKKTKEAYDVRFELLRAFPELSDNERLTKLIRQASDIQQGLVETSAKLPELIDPEPESKIKPIVLTARSGDRAPDLRDEVIFFRAKGSVLAFNGEDGTLLWRRYVGDSLAHRPARLDEGEAVLLSESAALAINRCDGRNGKVDWRLQIGESFNQPVVNRDDIYVSAKSGRLLSIDATTGDAKWAQSIPQTLETGPGIDSRHSVLYQPGDHSNLYLLSSNNGESIESYYLGHSQGTIVVPPQPLLGHLFVVENKGSDYCLVHVLSVDETGRSIGKAQDPFRLRGNVLVPPVVAQQRRMVVLTDLGEIAVFDVEPSIETDKVSIVAKLPASFSQPTLTQMAVGRSQMWTTGDRIGRYELQVNRGRVISDWTKDSGDKFFGEPLIIGDALVHARQLRGTSGVRVSAVDPKTGEEFWRNDIGAPVAMLRRVDAGVHAMTTQAALFELDRDAIGSGATRNPIENVGGSGVIMRFENPLPIDEQRSVLLNKASSDGGKRVIVYDPARPNEKIRLVSLNLLSGQPVGTGIAVNKGVFLTLDNGRAVYMDYLTGSQIGSPFQPVSAPGDQVAWTNCIALKDDPTQIVVADSRKGMYRLRVGDRISELTKVQLASEPLGTIAGINGSVILAIAGPASDIIQGRDIVSLKEKFQLSLEGRVIWGPVAAGDQAIVLTDDQTLHGISIDGKPTFSVSVPKGIPVGDPLVQDGQLIVAADSGWVAAIDQASGQLQGITDLRQPFSATPLALGQRLLVPGAEGVVYVIDVPNGGVN</sequence>
<keyword evidence="2" id="KW-0812">Transmembrane</keyword>
<reference evidence="4 5" key="1">
    <citation type="submission" date="2023-06" db="EMBL/GenBank/DDBJ databases">
        <title>Roseiconus lacunae JC819 isolated from Gulf of Mannar region, Tamil Nadu.</title>
        <authorList>
            <person name="Pk S."/>
            <person name="Ch S."/>
            <person name="Ch V.R."/>
        </authorList>
    </citation>
    <scope>NUCLEOTIDE SEQUENCE [LARGE SCALE GENOMIC DNA]</scope>
    <source>
        <strain evidence="4 5">JC819</strain>
    </source>
</reference>
<gene>
    <name evidence="4" type="ORF">QTN89_07945</name>
</gene>
<proteinExistence type="predicted"/>
<dbReference type="InterPro" id="IPR015943">
    <property type="entry name" value="WD40/YVTN_repeat-like_dom_sf"/>
</dbReference>
<feature type="domain" description="Pyrrolo-quinoline quinone repeat" evidence="3">
    <location>
        <begin position="433"/>
        <end position="585"/>
    </location>
</feature>
<dbReference type="Gene3D" id="2.130.10.10">
    <property type="entry name" value="YVTN repeat-like/Quinoprotein amine dehydrogenase"/>
    <property type="match status" value="2"/>
</dbReference>
<evidence type="ECO:0000256" key="2">
    <source>
        <dbReference type="SAM" id="Phobius"/>
    </source>
</evidence>
<dbReference type="Pfam" id="PF13360">
    <property type="entry name" value="PQQ_2"/>
    <property type="match status" value="2"/>
</dbReference>
<dbReference type="Proteomes" id="UP001239462">
    <property type="component" value="Unassembled WGS sequence"/>
</dbReference>
<evidence type="ECO:0000256" key="1">
    <source>
        <dbReference type="SAM" id="MobiDB-lite"/>
    </source>
</evidence>
<dbReference type="Gene3D" id="2.40.128.630">
    <property type="match status" value="1"/>
</dbReference>
<dbReference type="RefSeq" id="WP_149495447.1">
    <property type="nucleotide sequence ID" value="NZ_JAJMQV010000086.1"/>
</dbReference>
<evidence type="ECO:0000259" key="3">
    <source>
        <dbReference type="Pfam" id="PF13360"/>
    </source>
</evidence>
<dbReference type="InterPro" id="IPR018391">
    <property type="entry name" value="PQQ_b-propeller_rpt"/>
</dbReference>
<protein>
    <submittedName>
        <fullName evidence="4">PQQ-binding-like beta-propeller repeat protein</fullName>
    </submittedName>
</protein>
<dbReference type="SUPFAM" id="SSF50998">
    <property type="entry name" value="Quinoprotein alcohol dehydrogenase-like"/>
    <property type="match status" value="2"/>
</dbReference>
<accession>A0ABT7PFT1</accession>
<name>A0ABT7PFT1_9BACT</name>